<dbReference type="Proteomes" id="UP000644441">
    <property type="component" value="Unassembled WGS sequence"/>
</dbReference>
<evidence type="ECO:0000259" key="2">
    <source>
        <dbReference type="Pfam" id="PF05650"/>
    </source>
</evidence>
<sequence>MTRFLFALVCLLGAATVAWVGIGFLGTNLVALTATLLIAFVYAFGFLELRRFRADSAQLARQLETPPGDGDALERWLAELPAALRGAVRRRVDGESTPLPGPMLTPYLSGLLVMLGLLGTFIGMIVTLQGAVSALEGGNNLAAVQSALAAPIAGLSLAFGTSIAGVAASAMLGLGATLSRRERTLVGRDLDAVLRRDLRAFSLKHQQQEAFRALQSQSDAFPAVVDSLQALTQRLEQMGDQLNSALTDNQKQFHEQTAEHYRQLAASVGDSLSTSLADSSRLAAESVRPVIAEALERLNDQAAQSHQRLNTLTESQLSRIAERFDTTTEQAARHWREGLAEHQQTAQSLTDKVAAALQEHNDRFQAHGDALLTQIRDDQQQARTDNQQRLTAITERFQEAGDATAEGWRQGLEQQQQTLARLVSDLGDTLSGHTERFQHTADGLVEGQRQGLDTLLARTGEQLSALRDQEAARGDAATQRLADLEATVTRHLTELGTALEAPMTRLIETASETPKAAADVISRLREEMAQSSERDNELLEERRRIMGELDALLTAQQQAAGVQRDAVETLIRDAGGVLKEVSDTFAGQVDAQTDRLDEAAADITGGAHEVASLGDAFGTAVNLFSESNGKLLDNLKRIETSLEQSAARSDEQLAYYVEQAREVIDLSLSSQKEVIDALAALKANEAR</sequence>
<accession>A0ABS0ADM8</accession>
<gene>
    <name evidence="3" type="ORF">ISO4_00776</name>
</gene>
<organism evidence="3 4">
    <name type="scientific">Alloalcanivorax venustensis ISO4</name>
    <dbReference type="NCBI Taxonomy" id="1177184"/>
    <lineage>
        <taxon>Bacteria</taxon>
        <taxon>Pseudomonadati</taxon>
        <taxon>Pseudomonadota</taxon>
        <taxon>Gammaproteobacteria</taxon>
        <taxon>Oceanospirillales</taxon>
        <taxon>Alcanivoracaceae</taxon>
        <taxon>Alloalcanivorax</taxon>
    </lineage>
</organism>
<feature type="transmembrane region" description="Helical" evidence="1">
    <location>
        <begin position="111"/>
        <end position="132"/>
    </location>
</feature>
<comment type="caution">
    <text evidence="3">The sequence shown here is derived from an EMBL/GenBank/DDBJ whole genome shotgun (WGS) entry which is preliminary data.</text>
</comment>
<keyword evidence="1" id="KW-0472">Membrane</keyword>
<feature type="transmembrane region" description="Helical" evidence="1">
    <location>
        <begin position="152"/>
        <end position="178"/>
    </location>
</feature>
<keyword evidence="1" id="KW-1133">Transmembrane helix</keyword>
<keyword evidence="4" id="KW-1185">Reference proteome</keyword>
<feature type="domain" description="DUF802" evidence="2">
    <location>
        <begin position="393"/>
        <end position="445"/>
    </location>
</feature>
<dbReference type="EMBL" id="ARXR01000004">
    <property type="protein sequence ID" value="MBF5052174.1"/>
    <property type="molecule type" value="Genomic_DNA"/>
</dbReference>
<feature type="transmembrane region" description="Helical" evidence="1">
    <location>
        <begin position="28"/>
        <end position="47"/>
    </location>
</feature>
<dbReference type="RefSeq" id="WP_194855232.1">
    <property type="nucleotide sequence ID" value="NZ_ARXR01000004.1"/>
</dbReference>
<feature type="domain" description="DUF802" evidence="2">
    <location>
        <begin position="320"/>
        <end position="372"/>
    </location>
</feature>
<protein>
    <recommendedName>
        <fullName evidence="2">DUF802 domain-containing protein</fullName>
    </recommendedName>
</protein>
<evidence type="ECO:0000256" key="1">
    <source>
        <dbReference type="SAM" id="Phobius"/>
    </source>
</evidence>
<reference evidence="3 4" key="1">
    <citation type="submission" date="2012-09" db="EMBL/GenBank/DDBJ databases">
        <title>Genome Sequence of alkane-degrading Bacterium Alcanivorax venustensis ISO4.</title>
        <authorList>
            <person name="Lai Q."/>
            <person name="Shao Z."/>
        </authorList>
    </citation>
    <scope>NUCLEOTIDE SEQUENCE [LARGE SCALE GENOMIC DNA]</scope>
    <source>
        <strain evidence="3 4">ISO4</strain>
    </source>
</reference>
<evidence type="ECO:0000313" key="4">
    <source>
        <dbReference type="Proteomes" id="UP000644441"/>
    </source>
</evidence>
<dbReference type="Pfam" id="PF05650">
    <property type="entry name" value="DUF802"/>
    <property type="match status" value="2"/>
</dbReference>
<dbReference type="InterPro" id="IPR008520">
    <property type="entry name" value="DUF802"/>
</dbReference>
<proteinExistence type="predicted"/>
<keyword evidence="1" id="KW-0812">Transmembrane</keyword>
<dbReference type="SUPFAM" id="SSF58113">
    <property type="entry name" value="Apolipoprotein A-I"/>
    <property type="match status" value="1"/>
</dbReference>
<dbReference type="Gene3D" id="1.20.120.20">
    <property type="entry name" value="Apolipoprotein"/>
    <property type="match status" value="1"/>
</dbReference>
<name>A0ABS0ADM8_9GAMM</name>
<evidence type="ECO:0000313" key="3">
    <source>
        <dbReference type="EMBL" id="MBF5052174.1"/>
    </source>
</evidence>